<keyword evidence="3" id="KW-0175">Coiled coil</keyword>
<dbReference type="CDD" id="cd06891">
    <property type="entry name" value="PX_Vps17p"/>
    <property type="match status" value="1"/>
</dbReference>
<comment type="similarity">
    <text evidence="4">Belongs to the VPS17 family.</text>
</comment>
<evidence type="ECO:0000256" key="3">
    <source>
        <dbReference type="ARBA" id="ARBA00023054"/>
    </source>
</evidence>
<feature type="region of interest" description="Disordered" evidence="6">
    <location>
        <begin position="617"/>
        <end position="683"/>
    </location>
</feature>
<evidence type="ECO:0000313" key="8">
    <source>
        <dbReference type="EMBL" id="KAK0320903.1"/>
    </source>
</evidence>
<evidence type="ECO:0000256" key="6">
    <source>
        <dbReference type="SAM" id="MobiDB-lite"/>
    </source>
</evidence>
<dbReference type="FunFam" id="1.20.1270.60:FF:000046">
    <property type="entry name" value="Vacuolar protein sorting-associated protein 17"/>
    <property type="match status" value="1"/>
</dbReference>
<dbReference type="GO" id="GO:0005829">
    <property type="term" value="C:cytosol"/>
    <property type="evidence" value="ECO:0007669"/>
    <property type="project" value="GOC"/>
</dbReference>
<dbReference type="InterPro" id="IPR001683">
    <property type="entry name" value="PX_dom"/>
</dbReference>
<feature type="domain" description="PX" evidence="7">
    <location>
        <begin position="206"/>
        <end position="328"/>
    </location>
</feature>
<feature type="compositionally biased region" description="Low complexity" evidence="6">
    <location>
        <begin position="188"/>
        <end position="203"/>
    </location>
</feature>
<feature type="compositionally biased region" description="Polar residues" evidence="6">
    <location>
        <begin position="69"/>
        <end position="80"/>
    </location>
</feature>
<reference evidence="8" key="1">
    <citation type="submission" date="2021-12" db="EMBL/GenBank/DDBJ databases">
        <title>Black yeast isolated from Biological Soil Crust.</title>
        <authorList>
            <person name="Kurbessoian T."/>
        </authorList>
    </citation>
    <scope>NUCLEOTIDE SEQUENCE</scope>
    <source>
        <strain evidence="8">CCFEE 5208</strain>
    </source>
</reference>
<dbReference type="Pfam" id="PF09325">
    <property type="entry name" value="Vps5"/>
    <property type="match status" value="1"/>
</dbReference>
<dbReference type="AlphaFoldDB" id="A0AAN6JDZ9"/>
<dbReference type="GO" id="GO:0005768">
    <property type="term" value="C:endosome"/>
    <property type="evidence" value="ECO:0007669"/>
    <property type="project" value="TreeGrafter"/>
</dbReference>
<dbReference type="PANTHER" id="PTHR47433:SF1">
    <property type="entry name" value="VACUOLAR PROTEIN SORTING-ASSOCIATED PROTEIN 17"/>
    <property type="match status" value="1"/>
</dbReference>
<proteinExistence type="inferred from homology"/>
<dbReference type="EMBL" id="JASUXU010000023">
    <property type="protein sequence ID" value="KAK0320903.1"/>
    <property type="molecule type" value="Genomic_DNA"/>
</dbReference>
<feature type="compositionally biased region" description="Low complexity" evidence="6">
    <location>
        <begin position="13"/>
        <end position="26"/>
    </location>
</feature>
<evidence type="ECO:0000259" key="7">
    <source>
        <dbReference type="PROSITE" id="PS50195"/>
    </source>
</evidence>
<feature type="compositionally biased region" description="Basic and acidic residues" evidence="6">
    <location>
        <begin position="165"/>
        <end position="177"/>
    </location>
</feature>
<dbReference type="InterPro" id="IPR053055">
    <property type="entry name" value="VPS17"/>
</dbReference>
<evidence type="ECO:0000256" key="2">
    <source>
        <dbReference type="ARBA" id="ARBA00022927"/>
    </source>
</evidence>
<feature type="region of interest" description="Disordered" evidence="6">
    <location>
        <begin position="1"/>
        <end position="205"/>
    </location>
</feature>
<evidence type="ECO:0000256" key="5">
    <source>
        <dbReference type="ARBA" id="ARBA00073022"/>
    </source>
</evidence>
<name>A0AAN6JDZ9_9PEZI</name>
<dbReference type="Gene3D" id="1.20.1270.60">
    <property type="entry name" value="Arfaptin homology (AH) domain/BAR domain"/>
    <property type="match status" value="1"/>
</dbReference>
<dbReference type="PROSITE" id="PS50195">
    <property type="entry name" value="PX"/>
    <property type="match status" value="1"/>
</dbReference>
<dbReference type="GO" id="GO:0030905">
    <property type="term" value="C:retromer, tubulation complex"/>
    <property type="evidence" value="ECO:0007669"/>
    <property type="project" value="TreeGrafter"/>
</dbReference>
<protein>
    <recommendedName>
        <fullName evidence="5">Vacuolar protein sorting-associated protein 17</fullName>
    </recommendedName>
</protein>
<dbReference type="GO" id="GO:0032266">
    <property type="term" value="F:phosphatidylinositol-3-phosphate binding"/>
    <property type="evidence" value="ECO:0007669"/>
    <property type="project" value="TreeGrafter"/>
</dbReference>
<dbReference type="InterPro" id="IPR037907">
    <property type="entry name" value="Vps17_PX"/>
</dbReference>
<dbReference type="GO" id="GO:0006886">
    <property type="term" value="P:intracellular protein transport"/>
    <property type="evidence" value="ECO:0007669"/>
    <property type="project" value="TreeGrafter"/>
</dbReference>
<gene>
    <name evidence="8" type="primary">VPS17_2</name>
    <name evidence="8" type="ORF">LTR82_008222</name>
</gene>
<dbReference type="InterPro" id="IPR027267">
    <property type="entry name" value="AH/BAR_dom_sf"/>
</dbReference>
<dbReference type="FunFam" id="3.30.1520.10:FF:000034">
    <property type="entry name" value="Vacuolar protein sorting-associated protein 17"/>
    <property type="match status" value="1"/>
</dbReference>
<dbReference type="GO" id="GO:0042147">
    <property type="term" value="P:retrograde transport, endosome to Golgi"/>
    <property type="evidence" value="ECO:0007669"/>
    <property type="project" value="TreeGrafter"/>
</dbReference>
<dbReference type="InterPro" id="IPR015404">
    <property type="entry name" value="Vps5_C"/>
</dbReference>
<evidence type="ECO:0000256" key="4">
    <source>
        <dbReference type="ARBA" id="ARBA00060860"/>
    </source>
</evidence>
<evidence type="ECO:0000256" key="1">
    <source>
        <dbReference type="ARBA" id="ARBA00022448"/>
    </source>
</evidence>
<dbReference type="SUPFAM" id="SSF64268">
    <property type="entry name" value="PX domain"/>
    <property type="match status" value="1"/>
</dbReference>
<evidence type="ECO:0000313" key="9">
    <source>
        <dbReference type="Proteomes" id="UP001168146"/>
    </source>
</evidence>
<keyword evidence="1" id="KW-0813">Transport</keyword>
<organism evidence="8 9">
    <name type="scientific">Friedmanniomyces endolithicus</name>
    <dbReference type="NCBI Taxonomy" id="329885"/>
    <lineage>
        <taxon>Eukaryota</taxon>
        <taxon>Fungi</taxon>
        <taxon>Dikarya</taxon>
        <taxon>Ascomycota</taxon>
        <taxon>Pezizomycotina</taxon>
        <taxon>Dothideomycetes</taxon>
        <taxon>Dothideomycetidae</taxon>
        <taxon>Mycosphaerellales</taxon>
        <taxon>Teratosphaeriaceae</taxon>
        <taxon>Friedmanniomyces</taxon>
    </lineage>
</organism>
<dbReference type="InterPro" id="IPR036871">
    <property type="entry name" value="PX_dom_sf"/>
</dbReference>
<comment type="caution">
    <text evidence="8">The sequence shown here is derived from an EMBL/GenBank/DDBJ whole genome shotgun (WGS) entry which is preliminary data.</text>
</comment>
<dbReference type="Gene3D" id="3.30.1520.10">
    <property type="entry name" value="Phox-like domain"/>
    <property type="match status" value="1"/>
</dbReference>
<keyword evidence="2" id="KW-0653">Protein transport</keyword>
<sequence>MTSSYHPDPPSPSSSSSSVTGNSSNSKRPATRTPSNLRFQHRTSERAFYEGALRDGTPTMDYAAGGSSPWANTPEATRTSFGDEAGVPRRDLPGPAIPEEEAHGANGGEEQQRRGEYTHQAQQPGSWSPEQQQQQQPTHSQQQQWQHQQQHQQPHQQPQPQYHHQGQDRGSGEENRRPHSARYRNAPPHHQQQQRQQQQHQPQYKLQAKITGLERGGKKDPILRFDVYVCIVHDLMSTNLPKFRTTQFRDIRRTHSEFEKLHAHLVASNPEALVPAVPPPFTSAGMGTDEDEARTKTALQRWLNVITSNEILQRDEEMVFFVESDFGYSPVVRKYQPATGVRRKMLKQFAPPPDDTPELLEARPIVKAFYLGAMDTQQKVDRLVRHRRSLGVAESDLGTKIAALVPQENHPGLANAYRKLGKVVQSTGDFHAAQGTAEATTLSDPFAYHTSDALIVKETLTNRHILLRELIQAQQSTRTKLNAADRLKASSSVKREKVDEAISALDEARSHESYLQQKTQRVTANLLVEKRKWFARTAGDLRAGIREYVVRQIEAERRTLATLEAVRPDVRNIDASGGLSRLGREGMVAARKASLVSSQGRNGDAWSGVARRAEVGGVNRLSSGSTPGGLEGVGEEAEEGEEGEAGDAADGGKGKGRKRAQSGGASSLKGVKEEEDDGRVDARNAAVRLAQTTF</sequence>
<dbReference type="PANTHER" id="PTHR47433">
    <property type="entry name" value="VACUOLAR PROTEIN SORTING-ASSOCIATED PROTEIN 17"/>
    <property type="match status" value="1"/>
</dbReference>
<feature type="compositionally biased region" description="Acidic residues" evidence="6">
    <location>
        <begin position="633"/>
        <end position="647"/>
    </location>
</feature>
<accession>A0AAN6JDZ9</accession>
<dbReference type="Proteomes" id="UP001168146">
    <property type="component" value="Unassembled WGS sequence"/>
</dbReference>
<feature type="compositionally biased region" description="Low complexity" evidence="6">
    <location>
        <begin position="122"/>
        <end position="164"/>
    </location>
</feature>
<dbReference type="Pfam" id="PF00787">
    <property type="entry name" value="PX"/>
    <property type="match status" value="1"/>
</dbReference>